<proteinExistence type="predicted"/>
<gene>
    <name evidence="1" type="ORF">Pla108_34880</name>
</gene>
<dbReference type="Proteomes" id="UP000317421">
    <property type="component" value="Unassembled WGS sequence"/>
</dbReference>
<protein>
    <recommendedName>
        <fullName evidence="3">Acyl carrier protein phosphodiesterase</fullName>
    </recommendedName>
</protein>
<keyword evidence="2" id="KW-1185">Reference proteome</keyword>
<name>A0A5C6A5T0_9BACT</name>
<reference evidence="1 2" key="1">
    <citation type="submission" date="2019-02" db="EMBL/GenBank/DDBJ databases">
        <title>Deep-cultivation of Planctomycetes and their phenomic and genomic characterization uncovers novel biology.</title>
        <authorList>
            <person name="Wiegand S."/>
            <person name="Jogler M."/>
            <person name="Boedeker C."/>
            <person name="Pinto D."/>
            <person name="Vollmers J."/>
            <person name="Rivas-Marin E."/>
            <person name="Kohn T."/>
            <person name="Peeters S.H."/>
            <person name="Heuer A."/>
            <person name="Rast P."/>
            <person name="Oberbeckmann S."/>
            <person name="Bunk B."/>
            <person name="Jeske O."/>
            <person name="Meyerdierks A."/>
            <person name="Storesund J.E."/>
            <person name="Kallscheuer N."/>
            <person name="Luecker S."/>
            <person name="Lage O.M."/>
            <person name="Pohl T."/>
            <person name="Merkel B.J."/>
            <person name="Hornburger P."/>
            <person name="Mueller R.-W."/>
            <person name="Bruemmer F."/>
            <person name="Labrenz M."/>
            <person name="Spormann A.M."/>
            <person name="Op Den Camp H."/>
            <person name="Overmann J."/>
            <person name="Amann R."/>
            <person name="Jetten M.S.M."/>
            <person name="Mascher T."/>
            <person name="Medema M.H."/>
            <person name="Devos D.P."/>
            <person name="Kaster A.-K."/>
            <person name="Ovreas L."/>
            <person name="Rohde M."/>
            <person name="Galperin M.Y."/>
            <person name="Jogler C."/>
        </authorList>
    </citation>
    <scope>NUCLEOTIDE SEQUENCE [LARGE SCALE GENOMIC DNA]</scope>
    <source>
        <strain evidence="1 2">Pla108</strain>
    </source>
</reference>
<sequence length="239" mass="26457">MNYLAHAWSVVQSGSWDPYELAGVAVPDWLGVTAKRTKCRSRSAQPHLLSEDPRLAALARGVCRHHADDAWFHDSPAFGALSLGFAKTLRESLGESTSLRPWFLGHILVELLLDDELAKRTPGLFDRYYTAISRIDAEWVEARVGQLAGRDVGRLGYFIGRYIEVRFLEDYRDDASLTLRLNQVMKRVGLDPLPDGFPPLLTGFRGAIAASFDDLLMRPLAAVLKETGGRTETVSTGSA</sequence>
<dbReference type="AlphaFoldDB" id="A0A5C6A5T0"/>
<evidence type="ECO:0008006" key="3">
    <source>
        <dbReference type="Google" id="ProtNLM"/>
    </source>
</evidence>
<dbReference type="EMBL" id="SJPR01000005">
    <property type="protein sequence ID" value="TWT95342.1"/>
    <property type="molecule type" value="Genomic_DNA"/>
</dbReference>
<evidence type="ECO:0000313" key="1">
    <source>
        <dbReference type="EMBL" id="TWT95342.1"/>
    </source>
</evidence>
<evidence type="ECO:0000313" key="2">
    <source>
        <dbReference type="Proteomes" id="UP000317421"/>
    </source>
</evidence>
<dbReference type="RefSeq" id="WP_197526655.1">
    <property type="nucleotide sequence ID" value="NZ_SJPR01000005.1"/>
</dbReference>
<organism evidence="1 2">
    <name type="scientific">Botrimarina colliarenosi</name>
    <dbReference type="NCBI Taxonomy" id="2528001"/>
    <lineage>
        <taxon>Bacteria</taxon>
        <taxon>Pseudomonadati</taxon>
        <taxon>Planctomycetota</taxon>
        <taxon>Planctomycetia</taxon>
        <taxon>Pirellulales</taxon>
        <taxon>Lacipirellulaceae</taxon>
        <taxon>Botrimarina</taxon>
    </lineage>
</organism>
<comment type="caution">
    <text evidence="1">The sequence shown here is derived from an EMBL/GenBank/DDBJ whole genome shotgun (WGS) entry which is preliminary data.</text>
</comment>
<accession>A0A5C6A5T0</accession>